<dbReference type="PANTHER" id="PTHR43285:SF2">
    <property type="entry name" value="ANTHRANILATE PHOSPHORIBOSYLTRANSFERASE"/>
    <property type="match status" value="1"/>
</dbReference>
<comment type="catalytic activity">
    <reaction evidence="7 9">
        <text>N-(5-phospho-beta-D-ribosyl)anthranilate + diphosphate = 5-phospho-alpha-D-ribose 1-diphosphate + anthranilate</text>
        <dbReference type="Rhea" id="RHEA:11768"/>
        <dbReference type="ChEBI" id="CHEBI:16567"/>
        <dbReference type="ChEBI" id="CHEBI:18277"/>
        <dbReference type="ChEBI" id="CHEBI:33019"/>
        <dbReference type="ChEBI" id="CHEBI:58017"/>
        <dbReference type="EC" id="2.4.2.18"/>
    </reaction>
</comment>
<comment type="cofactor">
    <cofactor evidence="9">
        <name>Mg(2+)</name>
        <dbReference type="ChEBI" id="CHEBI:18420"/>
    </cofactor>
    <text evidence="9">Binds 2 magnesium ions per monomer.</text>
</comment>
<feature type="binding site" evidence="9">
    <location>
        <position position="80"/>
    </location>
    <ligand>
        <name>5-phospho-alpha-D-ribose 1-diphosphate</name>
        <dbReference type="ChEBI" id="CHEBI:58017"/>
    </ligand>
</feature>
<dbReference type="Gene3D" id="3.40.1030.10">
    <property type="entry name" value="Nucleoside phosphorylase/phosphoribosyltransferase catalytic domain"/>
    <property type="match status" value="1"/>
</dbReference>
<comment type="similarity">
    <text evidence="8">In the C-terminal section; belongs to the anthranilate phosphoribosyltransferase family.</text>
</comment>
<dbReference type="InterPro" id="IPR000312">
    <property type="entry name" value="Glycosyl_Trfase_fam3"/>
</dbReference>
<dbReference type="Gene3D" id="1.20.970.10">
    <property type="entry name" value="Transferase, Pyrimidine Nucleoside Phosphorylase, Chain C"/>
    <property type="match status" value="1"/>
</dbReference>
<dbReference type="InterPro" id="IPR005940">
    <property type="entry name" value="Anthranilate_Pribosyl_Tfrase"/>
</dbReference>
<feature type="binding site" evidence="9">
    <location>
        <begin position="83"/>
        <end position="84"/>
    </location>
    <ligand>
        <name>5-phospho-alpha-D-ribose 1-diphosphate</name>
        <dbReference type="ChEBI" id="CHEBI:58017"/>
    </ligand>
</feature>
<comment type="function">
    <text evidence="9">Catalyzes the transfer of the phosphoribosyl group of 5-phosphorylribose-1-pyrophosphate (PRPP) to anthranilate to yield N-(5'-phosphoribosyl)-anthranilate (PRA).</text>
</comment>
<comment type="subunit">
    <text evidence="9">Homodimer.</text>
</comment>
<feature type="domain" description="Glycosyl transferase family 3 N-terminal" evidence="11">
    <location>
        <begin position="5"/>
        <end position="64"/>
    </location>
</feature>
<evidence type="ECO:0000313" key="12">
    <source>
        <dbReference type="EMBL" id="OEH85922.1"/>
    </source>
</evidence>
<dbReference type="OrthoDB" id="9806430at2"/>
<evidence type="ECO:0000256" key="9">
    <source>
        <dbReference type="HAMAP-Rule" id="MF_00211"/>
    </source>
</evidence>
<feature type="binding site" evidence="9">
    <location>
        <position position="120"/>
    </location>
    <ligand>
        <name>5-phospho-alpha-D-ribose 1-diphosphate</name>
        <dbReference type="ChEBI" id="CHEBI:58017"/>
    </ligand>
</feature>
<dbReference type="Pfam" id="PF00591">
    <property type="entry name" value="Glycos_transf_3"/>
    <property type="match status" value="1"/>
</dbReference>
<evidence type="ECO:0000256" key="4">
    <source>
        <dbReference type="ARBA" id="ARBA00022679"/>
    </source>
</evidence>
<dbReference type="GO" id="GO:0000162">
    <property type="term" value="P:L-tryptophan biosynthetic process"/>
    <property type="evidence" value="ECO:0007669"/>
    <property type="project" value="UniProtKB-UniRule"/>
</dbReference>
<comment type="similarity">
    <text evidence="9">Belongs to the anthranilate phosphoribosyltransferase family.</text>
</comment>
<dbReference type="SUPFAM" id="SSF47648">
    <property type="entry name" value="Nucleoside phosphorylase/phosphoribosyltransferase N-terminal domain"/>
    <property type="match status" value="1"/>
</dbReference>
<feature type="binding site" evidence="9">
    <location>
        <position position="111"/>
    </location>
    <ligand>
        <name>anthranilate</name>
        <dbReference type="ChEBI" id="CHEBI:16567"/>
        <label>1</label>
    </ligand>
</feature>
<dbReference type="PANTHER" id="PTHR43285">
    <property type="entry name" value="ANTHRANILATE PHOSPHORIBOSYLTRANSFERASE"/>
    <property type="match status" value="1"/>
</dbReference>
<dbReference type="InterPro" id="IPR036320">
    <property type="entry name" value="Glycosyl_Trfase_fam3_N_dom_sf"/>
</dbReference>
<evidence type="ECO:0000259" key="11">
    <source>
        <dbReference type="Pfam" id="PF02885"/>
    </source>
</evidence>
<evidence type="ECO:0000313" key="13">
    <source>
        <dbReference type="Proteomes" id="UP000095255"/>
    </source>
</evidence>
<feature type="binding site" evidence="9">
    <location>
        <position position="92"/>
    </location>
    <ligand>
        <name>Mg(2+)</name>
        <dbReference type="ChEBI" id="CHEBI:18420"/>
        <label>1</label>
    </ligand>
</feature>
<evidence type="ECO:0000256" key="6">
    <source>
        <dbReference type="ARBA" id="ARBA00023141"/>
    </source>
</evidence>
<accession>A0A1E5L6Y4</accession>
<name>A0A1E5L6Y4_9FIRM</name>
<dbReference type="FunFam" id="3.40.1030.10:FF:000002">
    <property type="entry name" value="Anthranilate phosphoribosyltransferase"/>
    <property type="match status" value="1"/>
</dbReference>
<feature type="domain" description="Glycosyl transferase family 3" evidence="10">
    <location>
        <begin position="74"/>
        <end position="323"/>
    </location>
</feature>
<keyword evidence="4 9" id="KW-0808">Transferase</keyword>
<dbReference type="InterPro" id="IPR035902">
    <property type="entry name" value="Nuc_phospho_transferase"/>
</dbReference>
<dbReference type="InterPro" id="IPR017459">
    <property type="entry name" value="Glycosyl_Trfase_fam3_N_dom"/>
</dbReference>
<feature type="binding site" evidence="9">
    <location>
        <position position="225"/>
    </location>
    <ligand>
        <name>Mg(2+)</name>
        <dbReference type="ChEBI" id="CHEBI:18420"/>
        <label>2</label>
    </ligand>
</feature>
<evidence type="ECO:0000256" key="1">
    <source>
        <dbReference type="ARBA" id="ARBA00004907"/>
    </source>
</evidence>
<feature type="binding site" evidence="9">
    <location>
        <position position="226"/>
    </location>
    <ligand>
        <name>Mg(2+)</name>
        <dbReference type="ChEBI" id="CHEBI:18420"/>
        <label>1</label>
    </ligand>
</feature>
<feature type="binding site" evidence="9">
    <location>
        <begin position="90"/>
        <end position="93"/>
    </location>
    <ligand>
        <name>5-phospho-alpha-D-ribose 1-diphosphate</name>
        <dbReference type="ChEBI" id="CHEBI:58017"/>
    </ligand>
</feature>
<comment type="pathway">
    <text evidence="1 9">Amino-acid biosynthesis; L-tryptophan biosynthesis; L-tryptophan from chorismate: step 2/5.</text>
</comment>
<keyword evidence="2 9" id="KW-0028">Amino-acid biosynthesis</keyword>
<evidence type="ECO:0000256" key="7">
    <source>
        <dbReference type="ARBA" id="ARBA00052328"/>
    </source>
</evidence>
<keyword evidence="13" id="KW-1185">Reference proteome</keyword>
<feature type="binding site" evidence="9">
    <location>
        <begin position="108"/>
        <end position="116"/>
    </location>
    <ligand>
        <name>5-phospho-alpha-D-ribose 1-diphosphate</name>
        <dbReference type="ChEBI" id="CHEBI:58017"/>
    </ligand>
</feature>
<proteinExistence type="inferred from homology"/>
<dbReference type="NCBIfam" id="TIGR01245">
    <property type="entry name" value="trpD"/>
    <property type="match status" value="1"/>
</dbReference>
<dbReference type="HAMAP" id="MF_00211">
    <property type="entry name" value="TrpD"/>
    <property type="match status" value="1"/>
</dbReference>
<reference evidence="12 13" key="1">
    <citation type="submission" date="2016-09" db="EMBL/GenBank/DDBJ databases">
        <title>Desulfuribacillus arsenicus sp. nov., an obligately anaerobic, dissimilatory arsenic- and antimonate-reducing bacterium isolated from anoxic sediments.</title>
        <authorList>
            <person name="Abin C.A."/>
            <person name="Hollibaugh J.T."/>
        </authorList>
    </citation>
    <scope>NUCLEOTIDE SEQUENCE [LARGE SCALE GENOMIC DNA]</scope>
    <source>
        <strain evidence="12 13">MLFW-2</strain>
    </source>
</reference>
<dbReference type="EMBL" id="MJAT01000012">
    <property type="protein sequence ID" value="OEH85922.1"/>
    <property type="molecule type" value="Genomic_DNA"/>
</dbReference>
<comment type="caution">
    <text evidence="9">Lacks conserved residue(s) required for the propagation of feature annotation.</text>
</comment>
<dbReference type="SUPFAM" id="SSF52418">
    <property type="entry name" value="Nucleoside phosphorylase/phosphoribosyltransferase catalytic domain"/>
    <property type="match status" value="1"/>
</dbReference>
<keyword evidence="9" id="KW-0460">Magnesium</keyword>
<evidence type="ECO:0000259" key="10">
    <source>
        <dbReference type="Pfam" id="PF00591"/>
    </source>
</evidence>
<comment type="caution">
    <text evidence="12">The sequence shown here is derived from an EMBL/GenBank/DDBJ whole genome shotgun (WGS) entry which is preliminary data.</text>
</comment>
<feature type="binding site" evidence="9">
    <location>
        <position position="226"/>
    </location>
    <ligand>
        <name>Mg(2+)</name>
        <dbReference type="ChEBI" id="CHEBI:18420"/>
        <label>2</label>
    </ligand>
</feature>
<dbReference type="GO" id="GO:0004048">
    <property type="term" value="F:anthranilate phosphoribosyltransferase activity"/>
    <property type="evidence" value="ECO:0007669"/>
    <property type="project" value="UniProtKB-UniRule"/>
</dbReference>
<organism evidence="12 13">
    <name type="scientific">Desulfuribacillus stibiiarsenatis</name>
    <dbReference type="NCBI Taxonomy" id="1390249"/>
    <lineage>
        <taxon>Bacteria</taxon>
        <taxon>Bacillati</taxon>
        <taxon>Bacillota</taxon>
        <taxon>Desulfuribacillia</taxon>
        <taxon>Desulfuribacillales</taxon>
        <taxon>Desulfuribacillaceae</taxon>
        <taxon>Desulfuribacillus</taxon>
    </lineage>
</organism>
<dbReference type="RefSeq" id="WP_069702005.1">
    <property type="nucleotide sequence ID" value="NZ_MJAT01000012.1"/>
</dbReference>
<feature type="binding site" evidence="9">
    <location>
        <position position="80"/>
    </location>
    <ligand>
        <name>anthranilate</name>
        <dbReference type="ChEBI" id="CHEBI:16567"/>
        <label>1</label>
    </ligand>
</feature>
<feature type="binding site" evidence="9">
    <location>
        <position position="166"/>
    </location>
    <ligand>
        <name>anthranilate</name>
        <dbReference type="ChEBI" id="CHEBI:16567"/>
        <label>2</label>
    </ligand>
</feature>
<protein>
    <recommendedName>
        <fullName evidence="9">Anthranilate phosphoribosyltransferase</fullName>
        <ecNumber evidence="9">2.4.2.18</ecNumber>
    </recommendedName>
</protein>
<evidence type="ECO:0000256" key="8">
    <source>
        <dbReference type="ARBA" id="ARBA00061188"/>
    </source>
</evidence>
<dbReference type="AlphaFoldDB" id="A0A1E5L6Y4"/>
<keyword evidence="6 9" id="KW-0057">Aromatic amino acid biosynthesis</keyword>
<evidence type="ECO:0000256" key="5">
    <source>
        <dbReference type="ARBA" id="ARBA00022822"/>
    </source>
</evidence>
<dbReference type="EC" id="2.4.2.18" evidence="9"/>
<gene>
    <name evidence="9" type="primary">trpD</name>
    <name evidence="12" type="ORF">BHU72_03890</name>
</gene>
<dbReference type="STRING" id="1390249.BHU72_03890"/>
<dbReference type="Proteomes" id="UP000095255">
    <property type="component" value="Unassembled WGS sequence"/>
</dbReference>
<keyword evidence="3 9" id="KW-0328">Glycosyltransferase</keyword>
<dbReference type="Pfam" id="PF02885">
    <property type="entry name" value="Glycos_trans_3N"/>
    <property type="match status" value="1"/>
</dbReference>
<keyword evidence="5 9" id="KW-0822">Tryptophan biosynthesis</keyword>
<dbReference type="UniPathway" id="UPA00035">
    <property type="reaction ID" value="UER00041"/>
</dbReference>
<evidence type="ECO:0000256" key="2">
    <source>
        <dbReference type="ARBA" id="ARBA00022605"/>
    </source>
</evidence>
<keyword evidence="9" id="KW-0479">Metal-binding</keyword>
<dbReference type="GO" id="GO:0000287">
    <property type="term" value="F:magnesium ion binding"/>
    <property type="evidence" value="ECO:0007669"/>
    <property type="project" value="UniProtKB-UniRule"/>
</dbReference>
<sequence>MLNLYLERIKSGKDLTEVEAQSALSHIMEGKATEQEIEDLLINLSSKGESIEEIIGFARAMRQYSIKVDLGTTELLDTCGTGGDGGKIFNVSTAVAIIAAAAGVAVAKHGNRAISGKSGSIDVLEQLGIAIDLDVAELKTIFMQTNLAFLFALHHHPAMKYVGPVRKKLKKRTIFNMLGPITNPAGANYQLIGVYSEELTDKIATALLKLGCRKGLIVHSYSGLDELSIDGPTKVTEINNGNLSSFNIEPTQVGLQQSLLHEISGGTPEENANIIRKILEGEKGPNRDIVLFNAGAALYTSNHSTSIEAGVELAARIIDEGIAWTKLNQYIQISNELVMNRGAQHDIR</sequence>
<dbReference type="GO" id="GO:0005829">
    <property type="term" value="C:cytosol"/>
    <property type="evidence" value="ECO:0007669"/>
    <property type="project" value="TreeGrafter"/>
</dbReference>
<evidence type="ECO:0000256" key="3">
    <source>
        <dbReference type="ARBA" id="ARBA00022676"/>
    </source>
</evidence>